<reference evidence="2 3" key="1">
    <citation type="journal article" date="2019" name="Sci. Rep.">
        <title>Orb-weaving spider Araneus ventricosus genome elucidates the spidroin gene catalogue.</title>
        <authorList>
            <person name="Kono N."/>
            <person name="Nakamura H."/>
            <person name="Ohtoshi R."/>
            <person name="Moran D.A.P."/>
            <person name="Shinohara A."/>
            <person name="Yoshida Y."/>
            <person name="Fujiwara M."/>
            <person name="Mori M."/>
            <person name="Tomita M."/>
            <person name="Arakawa K."/>
        </authorList>
    </citation>
    <scope>NUCLEOTIDE SEQUENCE [LARGE SCALE GENOMIC DNA]</scope>
</reference>
<evidence type="ECO:0000313" key="2">
    <source>
        <dbReference type="EMBL" id="GBO21865.1"/>
    </source>
</evidence>
<protein>
    <submittedName>
        <fullName evidence="2">Uncharacterized protein</fullName>
    </submittedName>
</protein>
<dbReference type="AlphaFoldDB" id="A0A4Y2V981"/>
<keyword evidence="3" id="KW-1185">Reference proteome</keyword>
<dbReference type="Proteomes" id="UP000499080">
    <property type="component" value="Unassembled WGS sequence"/>
</dbReference>
<evidence type="ECO:0000256" key="1">
    <source>
        <dbReference type="SAM" id="MobiDB-lite"/>
    </source>
</evidence>
<accession>A0A4Y2V981</accession>
<comment type="caution">
    <text evidence="2">The sequence shown here is derived from an EMBL/GenBank/DDBJ whole genome shotgun (WGS) entry which is preliminary data.</text>
</comment>
<feature type="region of interest" description="Disordered" evidence="1">
    <location>
        <begin position="1"/>
        <end position="24"/>
    </location>
</feature>
<sequence length="98" mass="11411">MKISTLFSNNTNSQQITSHDNNCTFQRSAHQLPARTADEPRKTFALQEDPVDQHKIITVIQALSLYYSLPRSRDVTWNLLDIQAYPLLIEISRRFQHL</sequence>
<organism evidence="2 3">
    <name type="scientific">Araneus ventricosus</name>
    <name type="common">Orbweaver spider</name>
    <name type="synonym">Epeira ventricosa</name>
    <dbReference type="NCBI Taxonomy" id="182803"/>
    <lineage>
        <taxon>Eukaryota</taxon>
        <taxon>Metazoa</taxon>
        <taxon>Ecdysozoa</taxon>
        <taxon>Arthropoda</taxon>
        <taxon>Chelicerata</taxon>
        <taxon>Arachnida</taxon>
        <taxon>Araneae</taxon>
        <taxon>Araneomorphae</taxon>
        <taxon>Entelegynae</taxon>
        <taxon>Araneoidea</taxon>
        <taxon>Araneidae</taxon>
        <taxon>Araneus</taxon>
    </lineage>
</organism>
<evidence type="ECO:0000313" key="3">
    <source>
        <dbReference type="Proteomes" id="UP000499080"/>
    </source>
</evidence>
<dbReference type="EMBL" id="BGPR01044988">
    <property type="protein sequence ID" value="GBO21865.1"/>
    <property type="molecule type" value="Genomic_DNA"/>
</dbReference>
<gene>
    <name evidence="2" type="ORF">AVEN_223267_1</name>
</gene>
<proteinExistence type="predicted"/>
<name>A0A4Y2V981_ARAVE</name>